<dbReference type="KEGG" id="rsz:108827637"/>
<reference evidence="2" key="1">
    <citation type="journal article" date="2019" name="Database">
        <title>The radish genome database (RadishGD): an integrated information resource for radish genomics.</title>
        <authorList>
            <person name="Yu H.J."/>
            <person name="Baek S."/>
            <person name="Lee Y.J."/>
            <person name="Cho A."/>
            <person name="Mun J.H."/>
        </authorList>
    </citation>
    <scope>NUCLEOTIDE SEQUENCE [LARGE SCALE GENOMIC DNA]</scope>
    <source>
        <strain evidence="2">cv. WK10039</strain>
    </source>
</reference>
<dbReference type="Proteomes" id="UP000504610">
    <property type="component" value="Chromosome 9"/>
</dbReference>
<evidence type="ECO:0000313" key="2">
    <source>
        <dbReference type="Proteomes" id="UP000504610"/>
    </source>
</evidence>
<dbReference type="PANTHER" id="PTHR33264:SF61">
    <property type="entry name" value="F24J5.7"/>
    <property type="match status" value="1"/>
</dbReference>
<organism evidence="2 3">
    <name type="scientific">Raphanus sativus</name>
    <name type="common">Radish</name>
    <name type="synonym">Raphanus raphanistrum var. sativus</name>
    <dbReference type="NCBI Taxonomy" id="3726"/>
    <lineage>
        <taxon>Eukaryota</taxon>
        <taxon>Viridiplantae</taxon>
        <taxon>Streptophyta</taxon>
        <taxon>Embryophyta</taxon>
        <taxon>Tracheophyta</taxon>
        <taxon>Spermatophyta</taxon>
        <taxon>Magnoliopsida</taxon>
        <taxon>eudicotyledons</taxon>
        <taxon>Gunneridae</taxon>
        <taxon>Pentapetalae</taxon>
        <taxon>rosids</taxon>
        <taxon>malvids</taxon>
        <taxon>Brassicales</taxon>
        <taxon>Brassicaceae</taxon>
        <taxon>Brassiceae</taxon>
        <taxon>Raphanus</taxon>
    </lineage>
</organism>
<gene>
    <name evidence="3" type="primary">LOC108827637</name>
</gene>
<dbReference type="GeneID" id="108827637"/>
<dbReference type="PANTHER" id="PTHR33264">
    <property type="entry name" value="EXPRESSED PROTEIN"/>
    <property type="match status" value="1"/>
</dbReference>
<feature type="transmembrane region" description="Helical" evidence="1">
    <location>
        <begin position="15"/>
        <end position="37"/>
    </location>
</feature>
<reference evidence="3" key="2">
    <citation type="submission" date="2025-08" db="UniProtKB">
        <authorList>
            <consortium name="RefSeq"/>
        </authorList>
    </citation>
    <scope>IDENTIFICATION</scope>
    <source>
        <tissue evidence="3">Leaf</tissue>
    </source>
</reference>
<name>A0A9W3CDI3_RAPSA</name>
<proteinExistence type="predicted"/>
<dbReference type="OrthoDB" id="1914633at2759"/>
<keyword evidence="1" id="KW-0472">Membrane</keyword>
<evidence type="ECO:0000256" key="1">
    <source>
        <dbReference type="SAM" id="Phobius"/>
    </source>
</evidence>
<accession>A0A9W3CDI3</accession>
<dbReference type="RefSeq" id="XP_056849711.1">
    <property type="nucleotide sequence ID" value="XM_056993731.1"/>
</dbReference>
<evidence type="ECO:0000313" key="3">
    <source>
        <dbReference type="RefSeq" id="XP_056849711.1"/>
    </source>
</evidence>
<sequence length="131" mass="15591">MSNKGLVMFLNKRDCVVLCCCCECFILQVFIFLFFKFPSKVAHKMKRFVIRRLRRKKRRFLLPAKDEISCREEERLSGDVSRVSCMEDIEEMLHELSMEGEFVFGSFWRHGETTNNDLDFGNSQYEIARNQ</sequence>
<keyword evidence="1" id="KW-0812">Transmembrane</keyword>
<protein>
    <submittedName>
        <fullName evidence="3">Uncharacterized protein LOC108827637</fullName>
    </submittedName>
</protein>
<keyword evidence="1" id="KW-1133">Transmembrane helix</keyword>
<dbReference type="AlphaFoldDB" id="A0A9W3CDI3"/>
<keyword evidence="2" id="KW-1185">Reference proteome</keyword>